<dbReference type="InParanoid" id="A0A0E0RQ00"/>
<organism evidence="2">
    <name type="scientific">Gibberella zeae (strain ATCC MYA-4620 / CBS 123657 / FGSC 9075 / NRRL 31084 / PH-1)</name>
    <name type="common">Wheat head blight fungus</name>
    <name type="synonym">Fusarium graminearum</name>
    <dbReference type="NCBI Taxonomy" id="229533"/>
    <lineage>
        <taxon>Eukaryota</taxon>
        <taxon>Fungi</taxon>
        <taxon>Dikarya</taxon>
        <taxon>Ascomycota</taxon>
        <taxon>Pezizomycotina</taxon>
        <taxon>Sordariomycetes</taxon>
        <taxon>Hypocreomycetidae</taxon>
        <taxon>Hypocreales</taxon>
        <taxon>Nectriaceae</taxon>
        <taxon>Fusarium</taxon>
    </lineage>
</organism>
<reference key="3">
    <citation type="submission" date="2014-02" db="EMBL/GenBank/DDBJ databases">
        <title>A revised Fusarium graminearum genomic reference sequence using whole shotgun re-sequencing.</title>
        <authorList>
            <person name="King R."/>
            <person name="Urban M."/>
            <person name="Hassani-Pak K."/>
            <person name="Hammond-Kosack K."/>
        </authorList>
    </citation>
    <scope>NUCLEOTIDE SEQUENCE</scope>
    <source>
        <strain>PH-1</strain>
    </source>
</reference>
<dbReference type="Proteomes" id="UP000070720">
    <property type="component" value="Chromosome 1"/>
</dbReference>
<reference evidence="2" key="5">
    <citation type="submission" date="2017-01" db="UniProtKB">
        <authorList>
            <consortium name="EnsemblFungi"/>
        </authorList>
    </citation>
    <scope>IDENTIFICATION</scope>
    <source>
        <strain evidence="2">PH-1 / ATCC MYA-4620 / FGSC 9075 / NRRL 31084</strain>
    </source>
</reference>
<dbReference type="VEuPathDB" id="FungiDB:FGRAMPH1_01G03047"/>
<dbReference type="EnsemblFungi" id="CEF73325">
    <property type="protein sequence ID" value="CEF73325"/>
    <property type="gene ID" value="FGRRES_20032"/>
</dbReference>
<evidence type="ECO:0000313" key="2">
    <source>
        <dbReference type="EnsemblFungi" id="CEF73325"/>
    </source>
</evidence>
<dbReference type="EMBL" id="HG970332">
    <property type="protein sequence ID" value="CEF73325.1"/>
    <property type="molecule type" value="Genomic_DNA"/>
</dbReference>
<name>A0A0E0RQ00_GIBZE</name>
<evidence type="ECO:0000313" key="3">
    <source>
        <dbReference type="Proteomes" id="UP000070720"/>
    </source>
</evidence>
<dbReference type="AlphaFoldDB" id="A0A0E0RQ00"/>
<gene>
    <name evidence="1" type="ORF">FGRAMPH1_01T03047</name>
</gene>
<keyword evidence="3" id="KW-1185">Reference proteome</keyword>
<evidence type="ECO:0000313" key="1">
    <source>
        <dbReference type="EMBL" id="CEF73325.1"/>
    </source>
</evidence>
<proteinExistence type="predicted"/>
<accession>A0A0E0RQ00</accession>
<reference evidence="2 3" key="2">
    <citation type="journal article" date="2010" name="Nature">
        <title>Comparative genomics reveals mobile pathogenicity chromosomes in Fusarium.</title>
        <authorList>
            <person name="Ma L.J."/>
            <person name="van der Does H.C."/>
            <person name="Borkovich K.A."/>
            <person name="Coleman J.J."/>
            <person name="Daboussi M.J."/>
            <person name="Di Pietro A."/>
            <person name="Dufresne M."/>
            <person name="Freitag M."/>
            <person name="Grabherr M."/>
            <person name="Henrissat B."/>
            <person name="Houterman P.M."/>
            <person name="Kang S."/>
            <person name="Shim W.B."/>
            <person name="Woloshuk C."/>
            <person name="Xie X."/>
            <person name="Xu J.R."/>
            <person name="Antoniw J."/>
            <person name="Baker S.E."/>
            <person name="Bluhm B.H."/>
            <person name="Breakspear A."/>
            <person name="Brown D.W."/>
            <person name="Butchko R.A."/>
            <person name="Chapman S."/>
            <person name="Coulson R."/>
            <person name="Coutinho P.M."/>
            <person name="Danchin E.G."/>
            <person name="Diener A."/>
            <person name="Gale L.R."/>
            <person name="Gardiner D.M."/>
            <person name="Goff S."/>
            <person name="Hammond-Kosack K.E."/>
            <person name="Hilburn K."/>
            <person name="Hua-Van A."/>
            <person name="Jonkers W."/>
            <person name="Kazan K."/>
            <person name="Kodira C.D."/>
            <person name="Koehrsen M."/>
            <person name="Kumar L."/>
            <person name="Lee Y.H."/>
            <person name="Li L."/>
            <person name="Manners J.M."/>
            <person name="Miranda-Saavedra D."/>
            <person name="Mukherjee M."/>
            <person name="Park G."/>
            <person name="Park J."/>
            <person name="Park S.Y."/>
            <person name="Proctor R.H."/>
            <person name="Regev A."/>
            <person name="Ruiz-Roldan M.C."/>
            <person name="Sain D."/>
            <person name="Sakthikumar S."/>
            <person name="Sykes S."/>
            <person name="Schwartz D.C."/>
            <person name="Turgeon B.G."/>
            <person name="Wapinski I."/>
            <person name="Yoder O."/>
            <person name="Young S."/>
            <person name="Zeng Q."/>
            <person name="Zhou S."/>
            <person name="Galagan J."/>
            <person name="Cuomo C.A."/>
            <person name="Kistler H.C."/>
            <person name="Rep M."/>
        </authorList>
    </citation>
    <scope>GENOME REANNOTATION</scope>
    <source>
        <strain evidence="3">ATCC MYA-4620 / CBS 123657 / FGSC 9075 / NRRL 31084 / PH-1</strain>
        <strain evidence="2">PH-1 / ATCC MYA-4620 / FGSC 9075 / NRRL 31084</strain>
    </source>
</reference>
<reference evidence="2 3" key="1">
    <citation type="journal article" date="2007" name="Science">
        <title>The Fusarium graminearum genome reveals a link between localized polymorphism and pathogen specialization.</title>
        <authorList>
            <person name="Cuomo C.A."/>
            <person name="Gueldener U."/>
            <person name="Xu J.-R."/>
            <person name="Trail F."/>
            <person name="Turgeon B.G."/>
            <person name="Di Pietro A."/>
            <person name="Walton J.D."/>
            <person name="Ma L.-J."/>
            <person name="Baker S.E."/>
            <person name="Rep M."/>
            <person name="Adam G."/>
            <person name="Antoniw J."/>
            <person name="Baldwin T."/>
            <person name="Calvo S.E."/>
            <person name="Chang Y.-L."/>
            <person name="DeCaprio D."/>
            <person name="Gale L.R."/>
            <person name="Gnerre S."/>
            <person name="Goswami R.S."/>
            <person name="Hammond-Kosack K."/>
            <person name="Harris L.J."/>
            <person name="Hilburn K."/>
            <person name="Kennell J.C."/>
            <person name="Kroken S."/>
            <person name="Magnuson J.K."/>
            <person name="Mannhaupt G."/>
            <person name="Mauceli E.W."/>
            <person name="Mewes H.-W."/>
            <person name="Mitterbauer R."/>
            <person name="Muehlbauer G."/>
            <person name="Muensterkoetter M."/>
            <person name="Nelson D."/>
            <person name="O'Donnell K."/>
            <person name="Ouellet T."/>
            <person name="Qi W."/>
            <person name="Quesneville H."/>
            <person name="Roncero M.I.G."/>
            <person name="Seong K.-Y."/>
            <person name="Tetko I.V."/>
            <person name="Urban M."/>
            <person name="Waalwijk C."/>
            <person name="Ward T.J."/>
            <person name="Yao J."/>
            <person name="Birren B.W."/>
            <person name="Kistler H.C."/>
        </authorList>
    </citation>
    <scope>NUCLEOTIDE SEQUENCE [LARGE SCALE GENOMIC DNA]</scope>
    <source>
        <strain evidence="3">ATCC MYA-4620 / CBS 123657 / FGSC 9075 / NRRL 31084 / PH-1</strain>
        <strain evidence="2">PH-1 / ATCC MYA-4620 / FGSC 9075 / NRRL 31084</strain>
    </source>
</reference>
<sequence>MVHEMGGHHGESGAVHIKTTAFGLKDGCYSVAS</sequence>
<reference evidence="1 3" key="4">
    <citation type="journal article" date="2015" name="BMC Genomics">
        <title>The completed genome sequence of the pathogenic ascomycete fungus Fusarium graminearum.</title>
        <authorList>
            <person name="King R."/>
            <person name="Urban M."/>
            <person name="Hammond-Kosack M.C."/>
            <person name="Hassani-Pak K."/>
            <person name="Hammond-Kosack K.E."/>
        </authorList>
    </citation>
    <scope>NUCLEOTIDE SEQUENCE [LARGE SCALE GENOMIC DNA]</scope>
    <source>
        <strain evidence="3">ATCC MYA-4620 / CBS 123657 / FGSC 9075 / NRRL 31084 / PH-1</strain>
        <strain evidence="1">PH-1</strain>
    </source>
</reference>
<protein>
    <submittedName>
        <fullName evidence="1">Chromosome 1, complete genome</fullName>
    </submittedName>
</protein>